<proteinExistence type="predicted"/>
<reference evidence="1 2" key="1">
    <citation type="submission" date="2022-08" db="EMBL/GenBank/DDBJ databases">
        <title>Polyphasic taxonomy analysis of Qipengyuania sp.RS5-5.</title>
        <authorList>
            <person name="Xamxidin M."/>
            <person name="Wu M."/>
        </authorList>
    </citation>
    <scope>NUCLEOTIDE SEQUENCE [LARGE SCALE GENOMIC DNA]</scope>
    <source>
        <strain evidence="1 2">RS5-5</strain>
    </source>
</reference>
<dbReference type="InterPro" id="IPR036679">
    <property type="entry name" value="FlgN-like_sf"/>
</dbReference>
<protein>
    <submittedName>
        <fullName evidence="1">Flagellar protein FlgN</fullName>
    </submittedName>
</protein>
<dbReference type="Proteomes" id="UP001206067">
    <property type="component" value="Unassembled WGS sequence"/>
</dbReference>
<sequence>MSDDNQLASHLRHMLAVLDAERQALAGLDLDALLAATLAKQEICASLEVMVESAASGECRTMLEAAKRQNEVNRRVRNLLSANLAARLDNLRHRPGLYHLR</sequence>
<dbReference type="SUPFAM" id="SSF140566">
    <property type="entry name" value="FlgN-like"/>
    <property type="match status" value="1"/>
</dbReference>
<evidence type="ECO:0000313" key="2">
    <source>
        <dbReference type="Proteomes" id="UP001206067"/>
    </source>
</evidence>
<dbReference type="EMBL" id="JANKHH010000001">
    <property type="protein sequence ID" value="MCR2832757.1"/>
    <property type="molecule type" value="Genomic_DNA"/>
</dbReference>
<keyword evidence="2" id="KW-1185">Reference proteome</keyword>
<dbReference type="RefSeq" id="WP_257594514.1">
    <property type="nucleotide sequence ID" value="NZ_JANKHH010000001.1"/>
</dbReference>
<evidence type="ECO:0000313" key="1">
    <source>
        <dbReference type="EMBL" id="MCR2832757.1"/>
    </source>
</evidence>
<keyword evidence="1" id="KW-0969">Cilium</keyword>
<keyword evidence="1" id="KW-0966">Cell projection</keyword>
<keyword evidence="1" id="KW-0282">Flagellum</keyword>
<comment type="caution">
    <text evidence="1">The sequence shown here is derived from an EMBL/GenBank/DDBJ whole genome shotgun (WGS) entry which is preliminary data.</text>
</comment>
<gene>
    <name evidence="1" type="ORF">NSO95_02260</name>
</gene>
<name>A0ABT1XQM4_9SPHN</name>
<organism evidence="1 2">
    <name type="scientific">Parerythrobacter lacustris</name>
    <dbReference type="NCBI Taxonomy" id="2969984"/>
    <lineage>
        <taxon>Bacteria</taxon>
        <taxon>Pseudomonadati</taxon>
        <taxon>Pseudomonadota</taxon>
        <taxon>Alphaproteobacteria</taxon>
        <taxon>Sphingomonadales</taxon>
        <taxon>Erythrobacteraceae</taxon>
        <taxon>Parerythrobacter</taxon>
    </lineage>
</organism>
<accession>A0ABT1XQM4</accession>